<keyword evidence="2" id="KW-1185">Reference proteome</keyword>
<protein>
    <submittedName>
        <fullName evidence="1">Uncharacterized protein</fullName>
    </submittedName>
</protein>
<reference evidence="1" key="1">
    <citation type="submission" date="2020-09" db="EMBL/GenBank/DDBJ databases">
        <title>A novel bacterium of genus Bacillus, isolated from South China Sea.</title>
        <authorList>
            <person name="Huang H."/>
            <person name="Mo K."/>
            <person name="Hu Y."/>
        </authorList>
    </citation>
    <scope>NUCLEOTIDE SEQUENCE</scope>
    <source>
        <strain evidence="1">IB182487</strain>
    </source>
</reference>
<dbReference type="EMBL" id="JACXAI010000001">
    <property type="protein sequence ID" value="MBD1378825.1"/>
    <property type="molecule type" value="Genomic_DNA"/>
</dbReference>
<dbReference type="RefSeq" id="WP_191154884.1">
    <property type="nucleotide sequence ID" value="NZ_JACXAI010000001.1"/>
</dbReference>
<comment type="caution">
    <text evidence="1">The sequence shown here is derived from an EMBL/GenBank/DDBJ whole genome shotgun (WGS) entry which is preliminary data.</text>
</comment>
<evidence type="ECO:0000313" key="2">
    <source>
        <dbReference type="Proteomes" id="UP000626844"/>
    </source>
</evidence>
<dbReference type="Proteomes" id="UP000626844">
    <property type="component" value="Unassembled WGS sequence"/>
</dbReference>
<sequence length="71" mass="8352">MYKKLCTRCYKASFSSTADRLWKRPICQQDLTKAKSVTAGNKLSLSIQYKKYQQKFNKSSLFKDSTFSYYV</sequence>
<evidence type="ECO:0000313" key="1">
    <source>
        <dbReference type="EMBL" id="MBD1378825.1"/>
    </source>
</evidence>
<organism evidence="1 2">
    <name type="scientific">Metabacillus arenae</name>
    <dbReference type="NCBI Taxonomy" id="2771434"/>
    <lineage>
        <taxon>Bacteria</taxon>
        <taxon>Bacillati</taxon>
        <taxon>Bacillota</taxon>
        <taxon>Bacilli</taxon>
        <taxon>Bacillales</taxon>
        <taxon>Bacillaceae</taxon>
        <taxon>Metabacillus</taxon>
    </lineage>
</organism>
<name>A0A926NDG5_9BACI</name>
<gene>
    <name evidence="1" type="ORF">IC621_01160</name>
</gene>
<dbReference type="AlphaFoldDB" id="A0A926NDG5"/>
<accession>A0A926NDG5</accession>
<proteinExistence type="predicted"/>